<dbReference type="InterPro" id="IPR019341">
    <property type="entry name" value="Alpha/Gamma-adaptin-bd_p34"/>
</dbReference>
<reference evidence="3 4" key="1">
    <citation type="journal article" date="2019" name="Genome Biol. Evol.">
        <title>The Rhododendron genome and chromosomal organization provide insight into shared whole-genome duplications across the heath family (Ericaceae).</title>
        <authorList>
            <person name="Soza V.L."/>
            <person name="Lindsley D."/>
            <person name="Waalkes A."/>
            <person name="Ramage E."/>
            <person name="Patwardhan R.P."/>
            <person name="Burton J.N."/>
            <person name="Adey A."/>
            <person name="Kumar A."/>
            <person name="Qiu R."/>
            <person name="Shendure J."/>
            <person name="Hall B."/>
        </authorList>
    </citation>
    <scope>NUCLEOTIDE SEQUENCE [LARGE SCALE GENOMIC DNA]</scope>
    <source>
        <strain evidence="3">RSF 1966-606</strain>
    </source>
</reference>
<evidence type="ECO:0000256" key="1">
    <source>
        <dbReference type="SAM" id="MobiDB-lite"/>
    </source>
</evidence>
<evidence type="ECO:0000313" key="4">
    <source>
        <dbReference type="Proteomes" id="UP000428333"/>
    </source>
</evidence>
<dbReference type="SUPFAM" id="SSF52540">
    <property type="entry name" value="P-loop containing nucleoside triphosphate hydrolases"/>
    <property type="match status" value="1"/>
</dbReference>
<keyword evidence="2" id="KW-0732">Signal</keyword>
<feature type="non-terminal residue" evidence="3">
    <location>
        <position position="1"/>
    </location>
</feature>
<dbReference type="PANTHER" id="PTHR14659">
    <property type="entry name" value="ALPHA- AND GAMMA-ADAPTIN-BINDING PROTEIN P34"/>
    <property type="match status" value="1"/>
</dbReference>
<comment type="caution">
    <text evidence="3">The sequence shown here is derived from an EMBL/GenBank/DDBJ whole genome shotgun (WGS) entry which is preliminary data.</text>
</comment>
<dbReference type="EMBL" id="QEFC01003080">
    <property type="protein sequence ID" value="KAE9450210.1"/>
    <property type="molecule type" value="Genomic_DNA"/>
</dbReference>
<dbReference type="Pfam" id="PF10199">
    <property type="entry name" value="Adaptin_binding"/>
    <property type="match status" value="1"/>
</dbReference>
<dbReference type="AlphaFoldDB" id="A0A6A4KX15"/>
<feature type="region of interest" description="Disordered" evidence="1">
    <location>
        <begin position="349"/>
        <end position="377"/>
    </location>
</feature>
<sequence>MLLIHHLMYLLMGMWTRGSFFRLSMMQLMWTISTKYYTADVSVWMSHLHDGFSIGSLPIYDRLTALVMVFDMSDLSSLATLKDWVSRTDIQKFDILLCIGNKVDLLPGHSAHVEYRRRMQKLGDSSFDSEFSDYGISETEGISLLGDEEPQSEITKSCMEWCTEHNIEYIEACASNADFDKFPPGMACPGPKKSDARKTPEFTPLVRLPRAIGVRKPALSSSQQALSFYFKDFNESPYGYGLSVDGDLQGVERLYGALSAYMWPGMVLKSGDKINEPSLPEKQEMSDEESDYEIEYEALSAGSAEPWDDTDGGWVSAVSSAATSYAGSSVTQTIEAKECEDKDIISVKGEQEPSTSMSHSAEENGGGALTNADEPEEASELNMGAHYEFENLEQIMSEIGNMRDSLRLVPDFQRREMAAKLALKMAAMFEDSSGGEEGF</sequence>
<feature type="chain" id="PRO_5025383644" evidence="2">
    <location>
        <begin position="19"/>
        <end position="439"/>
    </location>
</feature>
<feature type="signal peptide" evidence="2">
    <location>
        <begin position="1"/>
        <end position="18"/>
    </location>
</feature>
<gene>
    <name evidence="3" type="ORF">C3L33_17896</name>
</gene>
<organism evidence="3 4">
    <name type="scientific">Rhododendron williamsianum</name>
    <dbReference type="NCBI Taxonomy" id="262921"/>
    <lineage>
        <taxon>Eukaryota</taxon>
        <taxon>Viridiplantae</taxon>
        <taxon>Streptophyta</taxon>
        <taxon>Embryophyta</taxon>
        <taxon>Tracheophyta</taxon>
        <taxon>Spermatophyta</taxon>
        <taxon>Magnoliopsida</taxon>
        <taxon>eudicotyledons</taxon>
        <taxon>Gunneridae</taxon>
        <taxon>Pentapetalae</taxon>
        <taxon>asterids</taxon>
        <taxon>Ericales</taxon>
        <taxon>Ericaceae</taxon>
        <taxon>Ericoideae</taxon>
        <taxon>Rhodoreae</taxon>
        <taxon>Rhododendron</taxon>
    </lineage>
</organism>
<accession>A0A6A4KX15</accession>
<evidence type="ECO:0000313" key="3">
    <source>
        <dbReference type="EMBL" id="KAE9450210.1"/>
    </source>
</evidence>
<dbReference type="Gene3D" id="3.40.50.300">
    <property type="entry name" value="P-loop containing nucleotide triphosphate hydrolases"/>
    <property type="match status" value="1"/>
</dbReference>
<dbReference type="PANTHER" id="PTHR14659:SF1">
    <property type="entry name" value="ALPHA- AND GAMMA-ADAPTIN-BINDING PROTEIN P34"/>
    <property type="match status" value="1"/>
</dbReference>
<proteinExistence type="predicted"/>
<keyword evidence="4" id="KW-1185">Reference proteome</keyword>
<dbReference type="Proteomes" id="UP000428333">
    <property type="component" value="Linkage Group LG11"/>
</dbReference>
<evidence type="ECO:0000256" key="2">
    <source>
        <dbReference type="SAM" id="SignalP"/>
    </source>
</evidence>
<protein>
    <submittedName>
        <fullName evidence="3">Uncharacterized protein</fullName>
    </submittedName>
</protein>
<name>A0A6A4KX15_9ERIC</name>
<dbReference type="InterPro" id="IPR027417">
    <property type="entry name" value="P-loop_NTPase"/>
</dbReference>
<dbReference type="OrthoDB" id="10261384at2759"/>